<name>A0A2P2BZ14_9ZZZZ</name>
<dbReference type="AlphaFoldDB" id="A0A2P2BZ14"/>
<keyword evidence="1" id="KW-0472">Membrane</keyword>
<gene>
    <name evidence="2" type="ORF">NOCA2220152</name>
</gene>
<dbReference type="EMBL" id="CZKA01000015">
    <property type="protein sequence ID" value="CUR54961.1"/>
    <property type="molecule type" value="Genomic_DNA"/>
</dbReference>
<accession>A0A2P2BZ14</accession>
<evidence type="ECO:0000256" key="1">
    <source>
        <dbReference type="SAM" id="Phobius"/>
    </source>
</evidence>
<feature type="transmembrane region" description="Helical" evidence="1">
    <location>
        <begin position="7"/>
        <end position="28"/>
    </location>
</feature>
<reference evidence="2" key="1">
    <citation type="submission" date="2015-08" db="EMBL/GenBank/DDBJ databases">
        <authorList>
            <person name="Babu N.S."/>
            <person name="Beckwith C.J."/>
            <person name="Beseler K.G."/>
            <person name="Brison A."/>
            <person name="Carone J.V."/>
            <person name="Caskin T.P."/>
            <person name="Diamond M."/>
            <person name="Durham M.E."/>
            <person name="Foxe J.M."/>
            <person name="Go M."/>
            <person name="Henderson B.A."/>
            <person name="Jones I.B."/>
            <person name="McGettigan J.A."/>
            <person name="Micheletti S.J."/>
            <person name="Nasrallah M.E."/>
            <person name="Ortiz D."/>
            <person name="Piller C.R."/>
            <person name="Privatt S.R."/>
            <person name="Schneider S.L."/>
            <person name="Sharp S."/>
            <person name="Smith T.C."/>
            <person name="Stanton J.D."/>
            <person name="Ullery H.E."/>
            <person name="Wilson R.J."/>
            <person name="Serrano M.G."/>
            <person name="Buck G."/>
            <person name="Lee V."/>
            <person name="Wang Y."/>
            <person name="Carvalho R."/>
            <person name="Voegtly L."/>
            <person name="Shi R."/>
            <person name="Duckworth R."/>
            <person name="Johnson A."/>
            <person name="Loviza R."/>
            <person name="Walstead R."/>
            <person name="Shah Z."/>
            <person name="Kiflezghi M."/>
            <person name="Wade K."/>
            <person name="Ball S.L."/>
            <person name="Bradley K.W."/>
            <person name="Asai D.J."/>
            <person name="Bowman C.A."/>
            <person name="Russell D.A."/>
            <person name="Pope W.H."/>
            <person name="Jacobs-Sera D."/>
            <person name="Hendrix R.W."/>
            <person name="Hatfull G.F."/>
        </authorList>
    </citation>
    <scope>NUCLEOTIDE SEQUENCE</scope>
</reference>
<sequence length="239" mass="24759">MTNTRKVVAVVLLVIEGGLAALGVLFHYGLTAEYGDITDSALDGLRSGFSTGTGAIALGLVAVPALFAVVVSTQPWIRVAAASIPVLMVVLMLAVTPSALRHKLDVQYDAVPQCVSLEDMGPGPGTRAARASQQAFESIDHIGYFGGGGGSGVGGCDRSFVLTDDVDVVEHYRAALDDAGWRVVEDDGQRLRAEKDDMAFEVVDCGHGGVVWAGAARLSQQPVLRDRGAGAVCPAAGQP</sequence>
<keyword evidence="1" id="KW-1133">Transmembrane helix</keyword>
<keyword evidence="1" id="KW-0812">Transmembrane</keyword>
<protein>
    <submittedName>
        <fullName evidence="2">Uncharacterized protein</fullName>
    </submittedName>
</protein>
<proteinExistence type="predicted"/>
<feature type="transmembrane region" description="Helical" evidence="1">
    <location>
        <begin position="48"/>
        <end position="69"/>
    </location>
</feature>
<organism evidence="2">
    <name type="scientific">metagenome</name>
    <dbReference type="NCBI Taxonomy" id="256318"/>
    <lineage>
        <taxon>unclassified sequences</taxon>
        <taxon>metagenomes</taxon>
    </lineage>
</organism>
<evidence type="ECO:0000313" key="2">
    <source>
        <dbReference type="EMBL" id="CUR54961.1"/>
    </source>
</evidence>
<feature type="transmembrane region" description="Helical" evidence="1">
    <location>
        <begin position="76"/>
        <end position="95"/>
    </location>
</feature>